<dbReference type="InterPro" id="IPR018379">
    <property type="entry name" value="BEN_domain"/>
</dbReference>
<accession>A0A7M7HMM7</accession>
<dbReference type="Proteomes" id="UP000007110">
    <property type="component" value="Unassembled WGS sequence"/>
</dbReference>
<sequence length="343" mass="37475">MQACILAYVQHILLPVQACRACVYGIQACRAGMAEDGSCDVTNQVSLWEKIIKMAEIKIELEEEQDVVPLLRELGNLEVPLAPPALPALALPALALPALTLPILALTAPAEASAEAQNELWRQTFAESASSTHREEINSLKRRVAALEEEVAEKDKIIAAIKQARQGTLFTEDITPKKRRLIRAISDLVCGQSVSSTTCSPTHFENEDPQPLGTQSTASSSSELVPLFPGGEPILTEIEKRNVFKKGTTKEALLNALLDAVFGLKTLALGNACGARVAVNKGEEGGHEKLDPKKLNQIKECVLRRFKTQDDQKCFSPKDFNRKINQKCGTARRSLKTKQNVDT</sequence>
<reference evidence="6" key="1">
    <citation type="submission" date="2015-02" db="EMBL/GenBank/DDBJ databases">
        <title>Genome sequencing for Strongylocentrotus purpuratus.</title>
        <authorList>
            <person name="Murali S."/>
            <person name="Liu Y."/>
            <person name="Vee V."/>
            <person name="English A."/>
            <person name="Wang M."/>
            <person name="Skinner E."/>
            <person name="Han Y."/>
            <person name="Muzny D.M."/>
            <person name="Worley K.C."/>
            <person name="Gibbs R.A."/>
        </authorList>
    </citation>
    <scope>NUCLEOTIDE SEQUENCE</scope>
</reference>
<evidence type="ECO:0000313" key="6">
    <source>
        <dbReference type="Proteomes" id="UP000007110"/>
    </source>
</evidence>
<evidence type="ECO:0000256" key="1">
    <source>
        <dbReference type="SAM" id="Coils"/>
    </source>
</evidence>
<dbReference type="InParanoid" id="A0A7M7HMM7"/>
<feature type="signal peptide" evidence="3">
    <location>
        <begin position="1"/>
        <end position="18"/>
    </location>
</feature>
<keyword evidence="1" id="KW-0175">Coiled coil</keyword>
<dbReference type="GO" id="GO:0003677">
    <property type="term" value="F:DNA binding"/>
    <property type="evidence" value="ECO:0007669"/>
    <property type="project" value="InterPro"/>
</dbReference>
<evidence type="ECO:0000256" key="3">
    <source>
        <dbReference type="SAM" id="SignalP"/>
    </source>
</evidence>
<dbReference type="GeneID" id="100893959"/>
<reference evidence="5" key="2">
    <citation type="submission" date="2021-01" db="UniProtKB">
        <authorList>
            <consortium name="EnsemblMetazoa"/>
        </authorList>
    </citation>
    <scope>IDENTIFICATION</scope>
</reference>
<keyword evidence="6" id="KW-1185">Reference proteome</keyword>
<protein>
    <recommendedName>
        <fullName evidence="4">BEN domain-containing protein</fullName>
    </recommendedName>
</protein>
<dbReference type="SMART" id="SM01025">
    <property type="entry name" value="BEN"/>
    <property type="match status" value="1"/>
</dbReference>
<evidence type="ECO:0000259" key="4">
    <source>
        <dbReference type="PROSITE" id="PS51457"/>
    </source>
</evidence>
<evidence type="ECO:0000256" key="2">
    <source>
        <dbReference type="SAM" id="MobiDB-lite"/>
    </source>
</evidence>
<feature type="coiled-coil region" evidence="1">
    <location>
        <begin position="130"/>
        <end position="164"/>
    </location>
</feature>
<feature type="chain" id="PRO_5029716276" description="BEN domain-containing protein" evidence="3">
    <location>
        <begin position="19"/>
        <end position="343"/>
    </location>
</feature>
<dbReference type="Pfam" id="PF10523">
    <property type="entry name" value="BEN"/>
    <property type="match status" value="1"/>
</dbReference>
<evidence type="ECO:0000313" key="5">
    <source>
        <dbReference type="EnsemblMetazoa" id="XP_011672497"/>
    </source>
</evidence>
<dbReference type="EnsemblMetazoa" id="XM_011674195">
    <property type="protein sequence ID" value="XP_011672497"/>
    <property type="gene ID" value="LOC100893959"/>
</dbReference>
<name>A0A7M7HMM7_STRPU</name>
<dbReference type="PROSITE" id="PS51457">
    <property type="entry name" value="BEN"/>
    <property type="match status" value="1"/>
</dbReference>
<keyword evidence="3" id="KW-0732">Signal</keyword>
<feature type="domain" description="BEN" evidence="4">
    <location>
        <begin position="229"/>
        <end position="335"/>
    </location>
</feature>
<feature type="region of interest" description="Disordered" evidence="2">
    <location>
        <begin position="199"/>
        <end position="223"/>
    </location>
</feature>
<feature type="compositionally biased region" description="Polar residues" evidence="2">
    <location>
        <begin position="212"/>
        <end position="223"/>
    </location>
</feature>
<dbReference type="OrthoDB" id="10630301at2759"/>
<dbReference type="RefSeq" id="XP_011672497.2">
    <property type="nucleotide sequence ID" value="XM_011674195.2"/>
</dbReference>
<dbReference type="Gene3D" id="1.10.10.2590">
    <property type="entry name" value="BEN domain"/>
    <property type="match status" value="1"/>
</dbReference>
<proteinExistence type="predicted"/>
<organism evidence="5 6">
    <name type="scientific">Strongylocentrotus purpuratus</name>
    <name type="common">Purple sea urchin</name>
    <dbReference type="NCBI Taxonomy" id="7668"/>
    <lineage>
        <taxon>Eukaryota</taxon>
        <taxon>Metazoa</taxon>
        <taxon>Echinodermata</taxon>
        <taxon>Eleutherozoa</taxon>
        <taxon>Echinozoa</taxon>
        <taxon>Echinoidea</taxon>
        <taxon>Euechinoidea</taxon>
        <taxon>Echinacea</taxon>
        <taxon>Camarodonta</taxon>
        <taxon>Echinidea</taxon>
        <taxon>Strongylocentrotidae</taxon>
        <taxon>Strongylocentrotus</taxon>
    </lineage>
</organism>
<dbReference type="AlphaFoldDB" id="A0A7M7HMM7"/>